<gene>
    <name evidence="3" type="ORF">ArsFIN_21650</name>
    <name evidence="4" type="ORF">QE258_10385</name>
</gene>
<evidence type="ECO:0000313" key="4">
    <source>
        <dbReference type="EMBL" id="WGM07602.1"/>
    </source>
</evidence>
<name>A0A4P7KTU4_9GAMM</name>
<reference evidence="4" key="2">
    <citation type="submission" date="2023-04" db="EMBL/GenBank/DDBJ databases">
        <title>Genome dynamics across the evolutionary transition to endosymbiosis.</title>
        <authorList>
            <person name="Siozios S."/>
            <person name="Nadal-Jimenez P."/>
            <person name="Azagi T."/>
            <person name="Sprong H."/>
            <person name="Frost C.L."/>
            <person name="Parratt S.R."/>
            <person name="Taylor G."/>
            <person name="Brettell L."/>
            <person name="Lew K.C."/>
            <person name="Croft L."/>
            <person name="King K.C."/>
            <person name="Brockhurst M.A."/>
            <person name="Hypsa V."/>
            <person name="Novakova E."/>
            <person name="Darby A.C."/>
            <person name="Hurst G.D.D."/>
        </authorList>
    </citation>
    <scope>NUCLEOTIDE SEQUENCE</scope>
    <source>
        <strain evidence="4">ANv_CAN</strain>
    </source>
</reference>
<evidence type="ECO:0000313" key="5">
    <source>
        <dbReference type="Proteomes" id="UP000295134"/>
    </source>
</evidence>
<evidence type="ECO:0000256" key="1">
    <source>
        <dbReference type="SAM" id="Phobius"/>
    </source>
</evidence>
<keyword evidence="6" id="KW-1185">Reference proteome</keyword>
<dbReference type="InterPro" id="IPR008900">
    <property type="entry name" value="Zot_N"/>
</dbReference>
<feature type="transmembrane region" description="Helical" evidence="1">
    <location>
        <begin position="254"/>
        <end position="272"/>
    </location>
</feature>
<accession>A0A4P7KTU4</accession>
<sequence>MAVYFVTGALGSGKSLISVAKIQDKLIKGCPVTTNIDLKPHNMPAVGKMAKKIMIYRLPDKPTLFDLNVIGRGNKTYDEKLNGLLVLDECGTWLNTRSWNDKSRQPVLDWFLHARKLGWDIIFLVQNISLVDKQAREALAEHVVYCRRLDRFTIPLIGSLLSIIFGAKVSAPKIHLGIVKYGDNIQSPVVERWIYRGTDLYDAYDTKQQFSSFYNKGVYCLLPPYSIYGRYQQPLTLSKIMRLTRIYLKRFSKLRLLILGGLLGISIGYFFIHHPQKEILETQLVKQFEINKLKIKSFKLLGDETRILFLMDNEMIESGELIQQGYNIEVMSACKMRIYGRGKNALVSC</sequence>
<dbReference type="GeneID" id="96877250"/>
<keyword evidence="1" id="KW-0472">Membrane</keyword>
<dbReference type="Gene3D" id="3.40.50.300">
    <property type="entry name" value="P-loop containing nucleotide triphosphate hydrolases"/>
    <property type="match status" value="1"/>
</dbReference>
<dbReference type="Proteomes" id="UP000295134">
    <property type="component" value="Chromosome"/>
</dbReference>
<dbReference type="KEGG" id="ans:ArsFIN_21650"/>
<feature type="domain" description="Zona occludens toxin N-terminal" evidence="2">
    <location>
        <begin position="2"/>
        <end position="175"/>
    </location>
</feature>
<organism evidence="3 5">
    <name type="scientific">Arsenophonus nasoniae</name>
    <name type="common">son-killer infecting Nasonia vitripennis</name>
    <dbReference type="NCBI Taxonomy" id="638"/>
    <lineage>
        <taxon>Bacteria</taxon>
        <taxon>Pseudomonadati</taxon>
        <taxon>Pseudomonadota</taxon>
        <taxon>Gammaproteobacteria</taxon>
        <taxon>Enterobacterales</taxon>
        <taxon>Morganellaceae</taxon>
        <taxon>Arsenophonus</taxon>
    </lineage>
</organism>
<evidence type="ECO:0000313" key="6">
    <source>
        <dbReference type="Proteomes" id="UP001177592"/>
    </source>
</evidence>
<dbReference type="Pfam" id="PF05707">
    <property type="entry name" value="Zot"/>
    <property type="match status" value="1"/>
</dbReference>
<protein>
    <submittedName>
        <fullName evidence="3">Zonular occludens toxin (Zot)</fullName>
    </submittedName>
    <submittedName>
        <fullName evidence="4">Zonular occludens toxin domain-containing protein</fullName>
    </submittedName>
</protein>
<evidence type="ECO:0000259" key="2">
    <source>
        <dbReference type="Pfam" id="PF05707"/>
    </source>
</evidence>
<dbReference type="InterPro" id="IPR027417">
    <property type="entry name" value="P-loop_NTPase"/>
</dbReference>
<keyword evidence="1" id="KW-0812">Transmembrane</keyword>
<reference evidence="3 5" key="1">
    <citation type="submission" date="2019-03" db="EMBL/GenBank/DDBJ databases">
        <title>Long-read sequencing reveals hyperdense prophage content in a complex bacterial symbiont genome.</title>
        <authorList>
            <person name="Frost C.L."/>
            <person name="Siozios S."/>
            <person name="Nadal-Jimenez P."/>
            <person name="Brockhurst M.A."/>
            <person name="King K.C."/>
            <person name="Darby A.C."/>
            <person name="Hurst G.D.D."/>
        </authorList>
    </citation>
    <scope>NUCLEOTIDE SEQUENCE [LARGE SCALE GENOMIC DNA]</scope>
    <source>
        <strain evidence="3 5">FIN</strain>
    </source>
</reference>
<dbReference type="Proteomes" id="UP001177592">
    <property type="component" value="Chromosome"/>
</dbReference>
<dbReference type="EMBL" id="CP123523">
    <property type="protein sequence ID" value="WGM07602.1"/>
    <property type="molecule type" value="Genomic_DNA"/>
</dbReference>
<dbReference type="EMBL" id="CP038613">
    <property type="protein sequence ID" value="QBY43597.1"/>
    <property type="molecule type" value="Genomic_DNA"/>
</dbReference>
<dbReference type="AlphaFoldDB" id="A0A4P7KTU4"/>
<dbReference type="RefSeq" id="WP_026823653.1">
    <property type="nucleotide sequence ID" value="NZ_CP038613.1"/>
</dbReference>
<evidence type="ECO:0000313" key="3">
    <source>
        <dbReference type="EMBL" id="QBY43597.1"/>
    </source>
</evidence>
<proteinExistence type="predicted"/>
<keyword evidence="1" id="KW-1133">Transmembrane helix</keyword>